<dbReference type="InterPro" id="IPR050226">
    <property type="entry name" value="NagZ_Beta-hexosaminidase"/>
</dbReference>
<dbReference type="GO" id="GO:0005975">
    <property type="term" value="P:carbohydrate metabolic process"/>
    <property type="evidence" value="ECO:0007669"/>
    <property type="project" value="InterPro"/>
</dbReference>
<proteinExistence type="inferred from homology"/>
<reference evidence="5" key="1">
    <citation type="submission" date="2021-04" db="EMBL/GenBank/DDBJ databases">
        <title>Genomic insights into ecological role and evolution of a novel Thermoplasmata order Candidatus Sysuiplasmatales.</title>
        <authorList>
            <person name="Yuan Y."/>
        </authorList>
    </citation>
    <scope>NUCLEOTIDE SEQUENCE</scope>
    <source>
        <strain evidence="5">YP2-bin.285</strain>
    </source>
</reference>
<dbReference type="InterPro" id="IPR017853">
    <property type="entry name" value="GH"/>
</dbReference>
<sequence>MLGIAYTERGRGMMNKDRLLKDVGQLFQISLPQERRHVWRKLIEDIRPGSIVIQGANVSRAQDLRTFVREVSSICLDAGIPENTMPLIGITQEGGWISRIDDIANSPGNMALGACDSPASTYSSYRAMSEELRMWGIQWNLAPTVDINTEATNPIIGVRSFGDDPETVSRHTVYAINGMRDGGILSCAKHFPGHGASKSDSHITLPEIRRDMEELEKVELQPYYAAIRNDVDSIMISHIYFPLIEKSGVPIPASLSRKIVTDLLRNRMGYNGLILTDSLSMAAVSDNYPMETVASMAIEAGVDVLECAVPEKYVELYDGLVASVKSGKVKYGRIAESLKRFQKLKKIQKRVWGNVKAWSPAVRKHVTSISTFSAITEINSLKNYRVPASGTGKVHTVFFSRSRLLEEKNAGKIESPATRALTEWGLSPGVSLQLPRTVQLGRALKEARNISTVVGSKDVVVVFMNDALSVQGDDGVPTQIAFVKELASRLEGKVAVVGTGTPYEASLLGKIPYIAAYSYRDEALLASVGVLIGAVHAGGHIPVTYRFRRK</sequence>
<dbReference type="AlphaFoldDB" id="A0A8J8CED4"/>
<dbReference type="InterPro" id="IPR036881">
    <property type="entry name" value="Glyco_hydro_3_C_sf"/>
</dbReference>
<accession>A0A8J8CED4</accession>
<feature type="domain" description="Glycoside hydrolase family 3 N-terminal" evidence="4">
    <location>
        <begin position="22"/>
        <end position="343"/>
    </location>
</feature>
<dbReference type="Gene3D" id="3.20.20.300">
    <property type="entry name" value="Glycoside hydrolase, family 3, N-terminal domain"/>
    <property type="match status" value="1"/>
</dbReference>
<dbReference type="InterPro" id="IPR019800">
    <property type="entry name" value="Glyco_hydro_3_AS"/>
</dbReference>
<organism evidence="5 6">
    <name type="scientific">Candidatus Sysuiplasma superficiale</name>
    <dbReference type="NCBI Taxonomy" id="2823368"/>
    <lineage>
        <taxon>Archaea</taxon>
        <taxon>Methanobacteriati</taxon>
        <taxon>Thermoplasmatota</taxon>
        <taxon>Thermoplasmata</taxon>
        <taxon>Candidatus Sysuiplasmatales</taxon>
        <taxon>Candidatus Sysuiplasmataceae</taxon>
        <taxon>Candidatus Sysuiplasma</taxon>
    </lineage>
</organism>
<dbReference type="GO" id="GO:0004553">
    <property type="term" value="F:hydrolase activity, hydrolyzing O-glycosyl compounds"/>
    <property type="evidence" value="ECO:0007669"/>
    <property type="project" value="InterPro"/>
</dbReference>
<evidence type="ECO:0000256" key="1">
    <source>
        <dbReference type="ARBA" id="ARBA00005336"/>
    </source>
</evidence>
<dbReference type="PANTHER" id="PTHR30480">
    <property type="entry name" value="BETA-HEXOSAMINIDASE-RELATED"/>
    <property type="match status" value="1"/>
</dbReference>
<evidence type="ECO:0000256" key="2">
    <source>
        <dbReference type="ARBA" id="ARBA00022801"/>
    </source>
</evidence>
<keyword evidence="3" id="KW-0326">Glycosidase</keyword>
<dbReference type="PANTHER" id="PTHR30480:SF16">
    <property type="entry name" value="GLYCOSIDE HYDROLASE FAMILY 3 DOMAIN PROTEIN"/>
    <property type="match status" value="1"/>
</dbReference>
<dbReference type="GO" id="GO:0009254">
    <property type="term" value="P:peptidoglycan turnover"/>
    <property type="evidence" value="ECO:0007669"/>
    <property type="project" value="TreeGrafter"/>
</dbReference>
<evidence type="ECO:0000259" key="4">
    <source>
        <dbReference type="Pfam" id="PF00933"/>
    </source>
</evidence>
<dbReference type="Proteomes" id="UP000716004">
    <property type="component" value="Unassembled WGS sequence"/>
</dbReference>
<name>A0A8J8CED4_9ARCH</name>
<keyword evidence="2" id="KW-0378">Hydrolase</keyword>
<dbReference type="SUPFAM" id="SSF51445">
    <property type="entry name" value="(Trans)glycosidases"/>
    <property type="match status" value="1"/>
</dbReference>
<dbReference type="Gene3D" id="3.40.50.1700">
    <property type="entry name" value="Glycoside hydrolase family 3 C-terminal domain"/>
    <property type="match status" value="1"/>
</dbReference>
<dbReference type="InterPro" id="IPR036962">
    <property type="entry name" value="Glyco_hydro_3_N_sf"/>
</dbReference>
<dbReference type="Pfam" id="PF00933">
    <property type="entry name" value="Glyco_hydro_3"/>
    <property type="match status" value="1"/>
</dbReference>
<evidence type="ECO:0000313" key="5">
    <source>
        <dbReference type="EMBL" id="MBX8632025.1"/>
    </source>
</evidence>
<comment type="caution">
    <text evidence="5">The sequence shown here is derived from an EMBL/GenBank/DDBJ whole genome shotgun (WGS) entry which is preliminary data.</text>
</comment>
<comment type="similarity">
    <text evidence="1">Belongs to the glycosyl hydrolase 3 family.</text>
</comment>
<evidence type="ECO:0000256" key="3">
    <source>
        <dbReference type="ARBA" id="ARBA00023295"/>
    </source>
</evidence>
<evidence type="ECO:0000313" key="6">
    <source>
        <dbReference type="Proteomes" id="UP000716004"/>
    </source>
</evidence>
<gene>
    <name evidence="5" type="ORF">J9259_05855</name>
</gene>
<dbReference type="PROSITE" id="PS00775">
    <property type="entry name" value="GLYCOSYL_HYDROL_F3"/>
    <property type="match status" value="1"/>
</dbReference>
<protein>
    <recommendedName>
        <fullName evidence="4">Glycoside hydrolase family 3 N-terminal domain-containing protein</fullName>
    </recommendedName>
</protein>
<dbReference type="InterPro" id="IPR001764">
    <property type="entry name" value="Glyco_hydro_3_N"/>
</dbReference>
<dbReference type="EMBL" id="JAGVSJ010000012">
    <property type="protein sequence ID" value="MBX8632025.1"/>
    <property type="molecule type" value="Genomic_DNA"/>
</dbReference>